<feature type="compositionally biased region" description="Polar residues" evidence="8">
    <location>
        <begin position="1213"/>
        <end position="1224"/>
    </location>
</feature>
<dbReference type="Proteomes" id="UP000076420">
    <property type="component" value="Unassembled WGS sequence"/>
</dbReference>
<dbReference type="InterPro" id="IPR040240">
    <property type="entry name" value="TAF1"/>
</dbReference>
<dbReference type="Gene3D" id="1.20.920.10">
    <property type="entry name" value="Bromodomain-like"/>
    <property type="match status" value="2"/>
</dbReference>
<dbReference type="PANTHER" id="PTHR13900:SF0">
    <property type="entry name" value="TRANSCRIPTION INITIATION FACTOR TFIID SUBUNIT 1"/>
    <property type="match status" value="1"/>
</dbReference>
<feature type="region of interest" description="Disordered" evidence="8">
    <location>
        <begin position="1747"/>
        <end position="1774"/>
    </location>
</feature>
<sequence>MDDNYENSVVHDLTFGLDHEDHSSIHDSQSGLHPDEETSSMSSISSLTGFLFGNIDEKGELEEDFLDEESKRHLGSLSRLGVGAMVQELAQDISDGALGGSVDDDYDCKSPSAVDFSDITEIVDEEDELRRKPDYEIKNSIDDQEREEDDRKLMPPPSWLPCPTQPISVVTSDSGNSSVFSFIPRQLAHVLFVLSSFYLTDSIDDQEREEDDRKLMPPPSWLPCPTQPISVVTSDSGNSSASASTLTSVAKLSTDEQTSPSSLSPSKKLNTPLADMMPPELANVDVTTLFPEFRHGQVLRFSRLFKPAHVPHVWRKKRKKKEEDEEKKGSKGDSKKKDSKEDLEKVQADAAEKENQPEVDQEEGSKDEDCEDRKPDIKVEPIFEEELEINLNMGRMPKKEEMLDDDEELLKRPIDHKSSRGQSGSDDMDLDLEVAPWRYGPAQYWYDHLGLDETGQGFHYNFKAKPEDVKKAEEEESLRLDKDLDYDRYLMVTQQRWEDKIIWDGEKAKQKVLEEHRKNAEFAGWVPSTNNRTFSQSRAQSGLLQRSKSILAKAESDPGRDSEWFSLFPVENEELIYGNWEDDIIWDAENMDVIPSPKVLTLDPNDENIILEIPDDIDPNQQTEQGTGTKKEKESVRKSKILLGKAGILKDGNDDKEEVPNAVNAKDLFNLSNDEYYSPKQMDNALRPNIGSSVIQHSTPAAELRQPFFPTHLGPNKLRTFHRPPLKKYSHGLLSSFEPHPVHCLNKIIKRKAKIREQERQAFGGGEIFFMRTPQDLTGMDGELILAEYSEEFPPLMMQVGMASKIKNYYKRKPGKDSNPPTFKYGELAYAHTSPFVGALKPGNCLQALENNMFRSPIYEHNLPPSDFLVIRTRHGYYIREVETIYTVGQEGPLMEVPGPNSKRANNFVRDFLQVFIYRLFWKSKDEPRRIKMEDIKKAFSSHSESSIRKRLKLCADFKRTGMDSNWWVLKPDFRLPTEEEIRAMVSPEQCCAWYSLITAEQRLKDAGYGEKSLFSVEEENEEDTQTKIDDEIRVAPWNTTRAYISAMKGKCLLQLTGLADPTGCGEGFSYIKVPNKPTTKEEAKETPVKKTVTGTDADLRRLNLQDAKQLLRKFGVHESEIKKLSRWEVIDVVRTMSTEQAKQGQDTTGWVKFARGNRYSAAEHMERYKEECQRIFDLQNRVLASTETLSTDEESTSGEDSDFEEMGKNIESMLSNKKTSMQLSREKEEAERRELQRMLKGDMGDKDKKKGAQSNKEDELMHHRGRKLKIVRTLRDDTGRQFQRSEMVTNPVVIDTYLRIRQTRDPNFIKQFAAMDDQQKEEMRKERRRIQEQLRRIKRNQEKPTSTPPPKKKPKKDKEQLIKASKMKCGACGQIGHMRTNKECPMYNTRMGGSGLQVAMTEEQEEEEEKNIPVDQDLINVEGTKIIMSKTLLEHAESIRRKSLVLKVPKQAVETKKKRRVSNIVHCDYLKKPKQSSNRRRTDPLVTLSSIFESILNELRSLPDIQLFLFPVNPKEVPDYYRIIKRPMDMQTMRENVRQKKYRSREDFLTDLNQIVENSKLYNGAQHLLTLNAQSMLTLCFHRIAEKEQKLMRLEKAINPLLDDNDQVALSYIFEKIILSMKAIDTDCGTAKTAKYENKVAQLLQVTMYHKHNIPIVPLSDLDLSFAFLMEQRGSNVQSHKYHSKDQFVEDAELLYTNSLQYNGPEHTYTQTARKLMEVMKDELNEQEEHIQQLEADIRAAQEAALDAADTDSMTGTSINRDDGSILDTESLDGFSTKEHMTITEEYSNSNIRTFSESGAGHHVSDSEFVDIEGDEEAGNRSQGQRESYTEEGEAEDDDLAKDLQLSDAEEEDEEDEDDNASGGEINDLSETQQEEQSMEVDENVGGYDENARSYFDTTGEEGEGEVVEGEAYDAGQFDEEGDSFDPSEFFKNSTLASAQAQAQAEGGVDINDDLQISDDSDEERRAEGAQQAPAQEMVEEEEEEEPYPIIPTENQQTEGFDFNEYL</sequence>
<dbReference type="OrthoDB" id="5752at2759"/>
<feature type="region of interest" description="Disordered" evidence="8">
    <location>
        <begin position="313"/>
        <end position="381"/>
    </location>
</feature>
<feature type="compositionally biased region" description="Acidic residues" evidence="8">
    <location>
        <begin position="1831"/>
        <end position="1841"/>
    </location>
</feature>
<evidence type="ECO:0000313" key="11">
    <source>
        <dbReference type="Proteomes" id="UP000076420"/>
    </source>
</evidence>
<feature type="compositionally biased region" description="Basic and acidic residues" evidence="8">
    <location>
        <begin position="326"/>
        <end position="356"/>
    </location>
</feature>
<name>A0A2C9JVT5_BIOGL</name>
<dbReference type="InterPro" id="IPR022591">
    <property type="entry name" value="TAF1_HAT_dom"/>
</dbReference>
<reference evidence="10" key="1">
    <citation type="submission" date="2020-05" db="UniProtKB">
        <authorList>
            <consortium name="EnsemblMetazoa"/>
        </authorList>
    </citation>
    <scope>IDENTIFICATION</scope>
    <source>
        <strain evidence="10">BB02</strain>
    </source>
</reference>
<comment type="subcellular location">
    <subcellularLocation>
        <location evidence="1">Nucleus</location>
    </subcellularLocation>
</comment>
<feature type="region of interest" description="Disordered" evidence="8">
    <location>
        <begin position="20"/>
        <end position="43"/>
    </location>
</feature>
<dbReference type="InterPro" id="IPR036741">
    <property type="entry name" value="TAFII-230_TBP-bd_sf"/>
</dbReference>
<feature type="compositionally biased region" description="Acidic residues" evidence="8">
    <location>
        <begin position="1952"/>
        <end position="1963"/>
    </location>
</feature>
<feature type="compositionally biased region" description="Low complexity" evidence="8">
    <location>
        <begin position="259"/>
        <end position="269"/>
    </location>
</feature>
<dbReference type="InterPro" id="IPR009067">
    <property type="entry name" value="TAF_II_230-bd"/>
</dbReference>
<protein>
    <recommendedName>
        <fullName evidence="6">Transcription initiation factor TFIID subunit 1</fullName>
    </recommendedName>
</protein>
<dbReference type="Pfam" id="PF15288">
    <property type="entry name" value="zf-CCHC_6"/>
    <property type="match status" value="1"/>
</dbReference>
<dbReference type="Pfam" id="PF09247">
    <property type="entry name" value="TBP-binding"/>
    <property type="match status" value="1"/>
</dbReference>
<dbReference type="GO" id="GO:0017025">
    <property type="term" value="F:TBP-class protein binding"/>
    <property type="evidence" value="ECO:0007669"/>
    <property type="project" value="InterPro"/>
</dbReference>
<evidence type="ECO:0000256" key="1">
    <source>
        <dbReference type="ARBA" id="ARBA00004123"/>
    </source>
</evidence>
<evidence type="ECO:0000256" key="4">
    <source>
        <dbReference type="ARBA" id="ARBA00023163"/>
    </source>
</evidence>
<dbReference type="SUPFAM" id="SSF47055">
    <property type="entry name" value="TAF(II)230 TBP-binding fragment"/>
    <property type="match status" value="1"/>
</dbReference>
<dbReference type="GO" id="GO:0016251">
    <property type="term" value="F:RNA polymerase II general transcription initiation factor activity"/>
    <property type="evidence" value="ECO:0007669"/>
    <property type="project" value="InterPro"/>
</dbReference>
<keyword evidence="2" id="KW-0805">Transcription regulation</keyword>
<feature type="compositionally biased region" description="Polar residues" evidence="8">
    <location>
        <begin position="619"/>
        <end position="628"/>
    </location>
</feature>
<feature type="compositionally biased region" description="Basic and acidic residues" evidence="8">
    <location>
        <begin position="371"/>
        <end position="381"/>
    </location>
</feature>
<evidence type="ECO:0000256" key="7">
    <source>
        <dbReference type="PROSITE-ProRule" id="PRU00035"/>
    </source>
</evidence>
<evidence type="ECO:0000256" key="5">
    <source>
        <dbReference type="ARBA" id="ARBA00023242"/>
    </source>
</evidence>
<proteinExistence type="predicted"/>
<evidence type="ECO:0000256" key="3">
    <source>
        <dbReference type="ARBA" id="ARBA00023117"/>
    </source>
</evidence>
<dbReference type="KEGG" id="bgt:106070054"/>
<keyword evidence="5" id="KW-0539">Nucleus</keyword>
<feature type="region of interest" description="Disordered" evidence="8">
    <location>
        <begin position="1813"/>
        <end position="2008"/>
    </location>
</feature>
<feature type="compositionally biased region" description="Acidic residues" evidence="8">
    <location>
        <begin position="1191"/>
        <end position="1205"/>
    </location>
</feature>
<feature type="compositionally biased region" description="Low complexity" evidence="8">
    <location>
        <begin position="230"/>
        <end position="252"/>
    </location>
</feature>
<evidence type="ECO:0000313" key="10">
    <source>
        <dbReference type="EnsemblMetazoa" id="BGLB008800-PB"/>
    </source>
</evidence>
<accession>A0A2C9JVT5</accession>
<feature type="compositionally biased region" description="Pro residues" evidence="8">
    <location>
        <begin position="216"/>
        <end position="226"/>
    </location>
</feature>
<dbReference type="InterPro" id="IPR036427">
    <property type="entry name" value="Bromodomain-like_sf"/>
</dbReference>
<feature type="compositionally biased region" description="Acidic residues" evidence="8">
    <location>
        <begin position="1979"/>
        <end position="1988"/>
    </location>
</feature>
<dbReference type="SUPFAM" id="SSF47370">
    <property type="entry name" value="Bromodomain"/>
    <property type="match status" value="2"/>
</dbReference>
<dbReference type="PRINTS" id="PR00503">
    <property type="entry name" value="BROMODOMAIN"/>
</dbReference>
<feature type="region of interest" description="Disordered" evidence="8">
    <location>
        <begin position="208"/>
        <end position="274"/>
    </location>
</feature>
<feature type="compositionally biased region" description="Acidic residues" evidence="8">
    <location>
        <begin position="1874"/>
        <end position="1884"/>
    </location>
</feature>
<evidence type="ECO:0000256" key="8">
    <source>
        <dbReference type="SAM" id="MobiDB-lite"/>
    </source>
</evidence>
<feature type="region of interest" description="Disordered" evidence="8">
    <location>
        <begin position="125"/>
        <end position="160"/>
    </location>
</feature>
<evidence type="ECO:0000256" key="6">
    <source>
        <dbReference type="ARBA" id="ARBA00040102"/>
    </source>
</evidence>
<keyword evidence="3 7" id="KW-0103">Bromodomain</keyword>
<dbReference type="SMART" id="SM00297">
    <property type="entry name" value="BROMO"/>
    <property type="match status" value="2"/>
</dbReference>
<dbReference type="PANTHER" id="PTHR13900">
    <property type="entry name" value="TRANSCRIPTION INITIATION FACTOR TFIID"/>
    <property type="match status" value="1"/>
</dbReference>
<dbReference type="EnsemblMetazoa" id="BGLB008800-RB">
    <property type="protein sequence ID" value="BGLB008800-PB"/>
    <property type="gene ID" value="BGLB008800"/>
</dbReference>
<dbReference type="InterPro" id="IPR041670">
    <property type="entry name" value="Znf-CCHC_6"/>
</dbReference>
<dbReference type="STRING" id="6526.A0A2C9JVT5"/>
<dbReference type="Pfam" id="PF00439">
    <property type="entry name" value="Bromodomain"/>
    <property type="match status" value="2"/>
</dbReference>
<feature type="region of interest" description="Disordered" evidence="8">
    <location>
        <begin position="617"/>
        <end position="636"/>
    </location>
</feature>
<keyword evidence="4" id="KW-0804">Transcription</keyword>
<dbReference type="PROSITE" id="PS50014">
    <property type="entry name" value="BROMODOMAIN_2"/>
    <property type="match status" value="1"/>
</dbReference>
<dbReference type="InterPro" id="IPR001487">
    <property type="entry name" value="Bromodomain"/>
</dbReference>
<feature type="compositionally biased region" description="Acidic residues" evidence="8">
    <location>
        <begin position="1900"/>
        <end position="1927"/>
    </location>
</feature>
<feature type="compositionally biased region" description="Acidic residues" evidence="8">
    <location>
        <begin position="1849"/>
        <end position="1861"/>
    </location>
</feature>
<evidence type="ECO:0000256" key="2">
    <source>
        <dbReference type="ARBA" id="ARBA00023015"/>
    </source>
</evidence>
<dbReference type="GO" id="GO:0005669">
    <property type="term" value="C:transcription factor TFIID complex"/>
    <property type="evidence" value="ECO:0007669"/>
    <property type="project" value="InterPro"/>
</dbReference>
<gene>
    <name evidence="10" type="primary">106070054</name>
</gene>
<dbReference type="GO" id="GO:0051123">
    <property type="term" value="P:RNA polymerase II preinitiation complex assembly"/>
    <property type="evidence" value="ECO:0007669"/>
    <property type="project" value="TreeGrafter"/>
</dbReference>
<feature type="compositionally biased region" description="Basic and acidic residues" evidence="8">
    <location>
        <begin position="1225"/>
        <end position="1261"/>
    </location>
</feature>
<dbReference type="Pfam" id="PF12157">
    <property type="entry name" value="DUF3591"/>
    <property type="match status" value="1"/>
</dbReference>
<dbReference type="Gene3D" id="1.10.1100.10">
    <property type="entry name" value="TAFII-230 TBP-binding domain"/>
    <property type="match status" value="1"/>
</dbReference>
<feature type="region of interest" description="Disordered" evidence="8">
    <location>
        <begin position="1336"/>
        <end position="1361"/>
    </location>
</feature>
<dbReference type="GO" id="GO:0004402">
    <property type="term" value="F:histone acetyltransferase activity"/>
    <property type="evidence" value="ECO:0007669"/>
    <property type="project" value="InterPro"/>
</dbReference>
<feature type="compositionally biased region" description="Acidic residues" evidence="8">
    <location>
        <begin position="357"/>
        <end position="370"/>
    </location>
</feature>
<dbReference type="VEuPathDB" id="VectorBase:BGLAX_034980"/>
<feature type="region of interest" description="Disordered" evidence="8">
    <location>
        <begin position="1187"/>
        <end position="1261"/>
    </location>
</feature>
<dbReference type="VEuPathDB" id="VectorBase:BGLB008800"/>
<dbReference type="CDD" id="cd05511">
    <property type="entry name" value="Bromo_TFIID"/>
    <property type="match status" value="1"/>
</dbReference>
<feature type="compositionally biased region" description="Basic and acidic residues" evidence="8">
    <location>
        <begin position="128"/>
        <end position="153"/>
    </location>
</feature>
<organism evidence="10 11">
    <name type="scientific">Biomphalaria glabrata</name>
    <name type="common">Bloodfluke planorb</name>
    <name type="synonym">Freshwater snail</name>
    <dbReference type="NCBI Taxonomy" id="6526"/>
    <lineage>
        <taxon>Eukaryota</taxon>
        <taxon>Metazoa</taxon>
        <taxon>Spiralia</taxon>
        <taxon>Lophotrochozoa</taxon>
        <taxon>Mollusca</taxon>
        <taxon>Gastropoda</taxon>
        <taxon>Heterobranchia</taxon>
        <taxon>Euthyneura</taxon>
        <taxon>Panpulmonata</taxon>
        <taxon>Hygrophila</taxon>
        <taxon>Lymnaeoidea</taxon>
        <taxon>Planorbidae</taxon>
        <taxon>Biomphalaria</taxon>
    </lineage>
</organism>
<evidence type="ECO:0000259" key="9">
    <source>
        <dbReference type="PROSITE" id="PS50014"/>
    </source>
</evidence>
<feature type="domain" description="Bromo" evidence="9">
    <location>
        <begin position="1501"/>
        <end position="1571"/>
    </location>
</feature>